<proteinExistence type="predicted"/>
<dbReference type="SUPFAM" id="SSF52317">
    <property type="entry name" value="Class I glutamine amidotransferase-like"/>
    <property type="match status" value="1"/>
</dbReference>
<comment type="caution">
    <text evidence="1">The sequence shown here is derived from an EMBL/GenBank/DDBJ whole genome shotgun (WGS) entry which is preliminary data.</text>
</comment>
<organism evidence="1 2">
    <name type="scientific">Pedobacter mendelii</name>
    <dbReference type="NCBI Taxonomy" id="1908240"/>
    <lineage>
        <taxon>Bacteria</taxon>
        <taxon>Pseudomonadati</taxon>
        <taxon>Bacteroidota</taxon>
        <taxon>Sphingobacteriia</taxon>
        <taxon>Sphingobacteriales</taxon>
        <taxon>Sphingobacteriaceae</taxon>
        <taxon>Pedobacter</taxon>
    </lineage>
</organism>
<name>A0ABQ2BJ64_9SPHI</name>
<evidence type="ECO:0008006" key="3">
    <source>
        <dbReference type="Google" id="ProtNLM"/>
    </source>
</evidence>
<dbReference type="InterPro" id="IPR029062">
    <property type="entry name" value="Class_I_gatase-like"/>
</dbReference>
<accession>A0ABQ2BJ64</accession>
<gene>
    <name evidence="1" type="ORF">GCM10008119_18080</name>
</gene>
<evidence type="ECO:0000313" key="2">
    <source>
        <dbReference type="Proteomes" id="UP000645390"/>
    </source>
</evidence>
<keyword evidence="2" id="KW-1185">Reference proteome</keyword>
<reference evidence="2" key="1">
    <citation type="journal article" date="2019" name="Int. J. Syst. Evol. Microbiol.">
        <title>The Global Catalogue of Microorganisms (GCM) 10K type strain sequencing project: providing services to taxonomists for standard genome sequencing and annotation.</title>
        <authorList>
            <consortium name="The Broad Institute Genomics Platform"/>
            <consortium name="The Broad Institute Genome Sequencing Center for Infectious Disease"/>
            <person name="Wu L."/>
            <person name="Ma J."/>
        </authorList>
    </citation>
    <scope>NUCLEOTIDE SEQUENCE [LARGE SCALE GENOMIC DNA]</scope>
    <source>
        <strain evidence="2">CCM 8939</strain>
    </source>
</reference>
<dbReference type="RefSeq" id="WP_379072966.1">
    <property type="nucleotide sequence ID" value="NZ_JBHUJO010000002.1"/>
</dbReference>
<dbReference type="Proteomes" id="UP000645390">
    <property type="component" value="Unassembled WGS sequence"/>
</dbReference>
<dbReference type="EMBL" id="BMDJ01000004">
    <property type="protein sequence ID" value="GGI25522.1"/>
    <property type="molecule type" value="Genomic_DNA"/>
</dbReference>
<evidence type="ECO:0000313" key="1">
    <source>
        <dbReference type="EMBL" id="GGI25522.1"/>
    </source>
</evidence>
<protein>
    <recommendedName>
        <fullName evidence="3">Unsaturated rhamnogalacturonyl hydrolase</fullName>
    </recommendedName>
</protein>
<sequence length="260" mass="29149">MNFFLFSVILIAPFFTKAQTVTVDGYFNQESKKDKSGNLVRFHYTWDDIESSGFSKFGEAFKVNGAKNLKRLDEAPTAINLKETNVYIIVDPDNLKDNPKPNYINDNDAKEIANWVYKGGVLFIMANDSANTDLHHLNILGSKFGFKFNRDITLHVVDDEHFANGGLSTASAKFLFKTSKKVFLKDACSISIEKPGKAILKDKNGANVLVSSKYGKGIVLAVGDPWLYNEYVNGRLPKEYENDKAMNDIAAWLIAKTKKK</sequence>